<dbReference type="EMBL" id="CP011925">
    <property type="protein sequence ID" value="ATD10165.1"/>
    <property type="molecule type" value="Genomic_DNA"/>
</dbReference>
<evidence type="ECO:0000313" key="4">
    <source>
        <dbReference type="Proteomes" id="UP000016521"/>
    </source>
</evidence>
<dbReference type="KEGG" id="ppis:B1L02_19940"/>
<evidence type="ECO:0000313" key="5">
    <source>
        <dbReference type="Proteomes" id="UP000258102"/>
    </source>
</evidence>
<dbReference type="Proteomes" id="UP000305423">
    <property type="component" value="Unassembled WGS sequence"/>
</dbReference>
<dbReference type="GeneID" id="98338028"/>
<reference evidence="6" key="4">
    <citation type="submission" date="2019-06" db="EMBL/GenBank/DDBJ databases">
        <title>Co-occurence of chitin degradation, pigmentation and bioactivity in marine Pseudoalteromonas.</title>
        <authorList>
            <person name="Sonnenschein E.C."/>
            <person name="Bech P.K."/>
        </authorList>
    </citation>
    <scope>NUCLEOTIDE SEQUENCE [LARGE SCALE GENOMIC DNA]</scope>
    <source>
        <strain evidence="6">S1607</strain>
    </source>
</reference>
<dbReference type="EMBL" id="CP031762">
    <property type="protein sequence ID" value="AXR04455.1"/>
    <property type="molecule type" value="Genomic_DNA"/>
</dbReference>
<evidence type="ECO:0000313" key="1">
    <source>
        <dbReference type="EMBL" id="ATD10165.1"/>
    </source>
</evidence>
<evidence type="ECO:0000313" key="6">
    <source>
        <dbReference type="Proteomes" id="UP000305423"/>
    </source>
</evidence>
<proteinExistence type="predicted"/>
<organism evidence="2 5">
    <name type="scientific">Pseudoalteromonas piscicida</name>
    <dbReference type="NCBI Taxonomy" id="43662"/>
    <lineage>
        <taxon>Bacteria</taxon>
        <taxon>Pseudomonadati</taxon>
        <taxon>Pseudomonadota</taxon>
        <taxon>Gammaproteobacteria</taxon>
        <taxon>Alteromonadales</taxon>
        <taxon>Pseudoalteromonadaceae</taxon>
        <taxon>Pseudoalteromonas</taxon>
    </lineage>
</organism>
<accession>A0A1Z3NNX6</accession>
<reference evidence="3 6" key="2">
    <citation type="submission" date="2017-12" db="EMBL/GenBank/DDBJ databases">
        <authorList>
            <person name="Paulsen S."/>
            <person name="Gram L.K."/>
        </authorList>
    </citation>
    <scope>NUCLEOTIDE SEQUENCE [LARGE SCALE GENOMIC DNA]</scope>
    <source>
        <strain evidence="3 6">S1607</strain>
    </source>
</reference>
<evidence type="ECO:0000313" key="3">
    <source>
        <dbReference type="EMBL" id="TMN76143.1"/>
    </source>
</evidence>
<dbReference type="Proteomes" id="UP000258102">
    <property type="component" value="Chromosome 2"/>
</dbReference>
<evidence type="ECO:0000313" key="2">
    <source>
        <dbReference type="EMBL" id="AXR04455.1"/>
    </source>
</evidence>
<reference evidence="2 5" key="3">
    <citation type="submission" date="2018-08" db="EMBL/GenBank/DDBJ databases">
        <title>Whole Genome Sequences of Two Pseudoalteromonas piscicida Strains, DE1-A and DE2-A, which Exhibit Strong Antibacterial Activity against Vibrio vulnificus.</title>
        <authorList>
            <person name="Richards G.P."/>
            <person name="Needleman D.S."/>
            <person name="Watson M.A."/>
            <person name="Polson S.W."/>
        </authorList>
    </citation>
    <scope>NUCLEOTIDE SEQUENCE [LARGE SCALE GENOMIC DNA]</scope>
    <source>
        <strain evidence="2 5">DE2-A</strain>
    </source>
</reference>
<reference evidence="3" key="5">
    <citation type="submission" date="2019-09" db="EMBL/GenBank/DDBJ databases">
        <title>Co-occurence of chitin degradation, pigmentation and bioactivity in marine Pseudoalteromonas.</title>
        <authorList>
            <person name="Sonnenschein E.C."/>
            <person name="Bech P.K."/>
        </authorList>
    </citation>
    <scope>NUCLEOTIDE SEQUENCE</scope>
    <source>
        <strain evidence="3">S1607</strain>
    </source>
</reference>
<gene>
    <name evidence="3" type="ORF">CWB74_13170</name>
    <name evidence="2" type="ORF">D0511_21360</name>
    <name evidence="1" type="ORF">PPIS_b1149</name>
</gene>
<protein>
    <submittedName>
        <fullName evidence="2">Uncharacterized protein</fullName>
    </submittedName>
</protein>
<name>A0A1Z3NNX6_PSEO7</name>
<dbReference type="RefSeq" id="WP_010373062.1">
    <property type="nucleotide sequence ID" value="NZ_CP011925.1"/>
</dbReference>
<sequence length="84" mass="9635">MDKHAELDNSILAKLHSSDDSALQQELDTLSCTHSDIVTLLAQYQTLSEQDDELFDAWYDSLCKDQLKVLKAFEIIRAHIEQQI</sequence>
<dbReference type="EMBL" id="PNEL01000032">
    <property type="protein sequence ID" value="TMN76143.1"/>
    <property type="molecule type" value="Genomic_DNA"/>
</dbReference>
<dbReference type="AlphaFoldDB" id="A0A1Z3NNX6"/>
<reference evidence="1 4" key="1">
    <citation type="submission" date="2015-06" db="EMBL/GenBank/DDBJ databases">
        <authorList>
            <person name="Xie B.-B."/>
            <person name="Rong J.-C."/>
            <person name="Qin Q.-L."/>
            <person name="Zhang Y.-Z."/>
        </authorList>
    </citation>
    <scope>NUCLEOTIDE SEQUENCE [LARGE SCALE GENOMIC DNA]</scope>
    <source>
        <strain evidence="1 4">JCM 20779</strain>
    </source>
</reference>
<dbReference type="OrthoDB" id="6293670at2"/>
<dbReference type="Proteomes" id="UP000016521">
    <property type="component" value="Chromosome II"/>
</dbReference>
<keyword evidence="4" id="KW-1185">Reference proteome</keyword>